<dbReference type="AlphaFoldDB" id="D7UV60"/>
<feature type="domain" description="Peptidase S11 D-Ala-D-Ala carboxypeptidase A C-terminal" evidence="17">
    <location>
        <begin position="313"/>
        <end position="417"/>
    </location>
</feature>
<dbReference type="InterPro" id="IPR001967">
    <property type="entry name" value="Peptidase_S11_N"/>
</dbReference>
<dbReference type="SMART" id="SM00936">
    <property type="entry name" value="PBP5_C"/>
    <property type="match status" value="1"/>
</dbReference>
<organism evidence="18 19">
    <name type="scientific">Listeria grayi DSM 20601</name>
    <dbReference type="NCBI Taxonomy" id="525367"/>
    <lineage>
        <taxon>Bacteria</taxon>
        <taxon>Bacillati</taxon>
        <taxon>Bacillota</taxon>
        <taxon>Bacilli</taxon>
        <taxon>Bacillales</taxon>
        <taxon>Listeriaceae</taxon>
        <taxon>Listeria</taxon>
    </lineage>
</organism>
<gene>
    <name evidence="18" type="primary">dacA</name>
    <name evidence="18" type="ORF">HMPREF0556_10335</name>
</gene>
<keyword evidence="19" id="KW-1185">Reference proteome</keyword>
<evidence type="ECO:0000313" key="18">
    <source>
        <dbReference type="EMBL" id="EFI85136.1"/>
    </source>
</evidence>
<keyword evidence="7 16" id="KW-0732">Signal</keyword>
<dbReference type="PANTHER" id="PTHR21581:SF11">
    <property type="entry name" value="D-ALANYL-D-ALANINE CARBOXYPEPTIDASE DACA"/>
    <property type="match status" value="1"/>
</dbReference>
<keyword evidence="5 18" id="KW-0121">Carboxypeptidase</keyword>
<evidence type="ECO:0000256" key="1">
    <source>
        <dbReference type="ARBA" id="ARBA00003217"/>
    </source>
</evidence>
<keyword evidence="10" id="KW-0573">Peptidoglycan synthesis</keyword>
<feature type="chain" id="PRO_5003106729" description="serine-type D-Ala-D-Ala carboxypeptidase" evidence="16">
    <location>
        <begin position="34"/>
        <end position="441"/>
    </location>
</feature>
<evidence type="ECO:0000256" key="11">
    <source>
        <dbReference type="ARBA" id="ARBA00023316"/>
    </source>
</evidence>
<evidence type="ECO:0000256" key="8">
    <source>
        <dbReference type="ARBA" id="ARBA00022801"/>
    </source>
</evidence>
<feature type="signal peptide" evidence="16">
    <location>
        <begin position="1"/>
        <end position="33"/>
    </location>
</feature>
<keyword evidence="8 18" id="KW-0378">Hydrolase</keyword>
<evidence type="ECO:0000256" key="7">
    <source>
        <dbReference type="ARBA" id="ARBA00022729"/>
    </source>
</evidence>
<dbReference type="InterPro" id="IPR012907">
    <property type="entry name" value="Peptidase_S11_C"/>
</dbReference>
<dbReference type="Pfam" id="PF00768">
    <property type="entry name" value="Peptidase_S11"/>
    <property type="match status" value="1"/>
</dbReference>
<keyword evidence="9" id="KW-0133">Cell shape</keyword>
<feature type="active site" description="Proton acceptor" evidence="13">
    <location>
        <position position="71"/>
    </location>
</feature>
<dbReference type="InterPro" id="IPR012338">
    <property type="entry name" value="Beta-lactam/transpept-like"/>
</dbReference>
<feature type="binding site" evidence="14">
    <location>
        <position position="256"/>
    </location>
    <ligand>
        <name>substrate</name>
    </ligand>
</feature>
<evidence type="ECO:0000256" key="9">
    <source>
        <dbReference type="ARBA" id="ARBA00022960"/>
    </source>
</evidence>
<evidence type="ECO:0000256" key="15">
    <source>
        <dbReference type="RuleBase" id="RU004016"/>
    </source>
</evidence>
<dbReference type="STRING" id="525367.HMPREF0556_10335"/>
<evidence type="ECO:0000256" key="6">
    <source>
        <dbReference type="ARBA" id="ARBA00022670"/>
    </source>
</evidence>
<keyword evidence="6" id="KW-0645">Protease</keyword>
<dbReference type="Gene3D" id="2.60.410.10">
    <property type="entry name" value="D-Ala-D-Ala carboxypeptidase, C-terminal domain"/>
    <property type="match status" value="1"/>
</dbReference>
<dbReference type="EMBL" id="ACCR02000002">
    <property type="protein sequence ID" value="EFI85136.1"/>
    <property type="molecule type" value="Genomic_DNA"/>
</dbReference>
<dbReference type="eggNOG" id="COG1686">
    <property type="taxonomic scope" value="Bacteria"/>
</dbReference>
<dbReference type="Gene3D" id="3.40.710.10">
    <property type="entry name" value="DD-peptidase/beta-lactamase superfamily"/>
    <property type="match status" value="1"/>
</dbReference>
<comment type="similarity">
    <text evidence="3 15">Belongs to the peptidase S11 family.</text>
</comment>
<proteinExistence type="inferred from homology"/>
<dbReference type="SUPFAM" id="SSF56601">
    <property type="entry name" value="beta-lactamase/transpeptidase-like"/>
    <property type="match status" value="1"/>
</dbReference>
<dbReference type="PRINTS" id="PR00725">
    <property type="entry name" value="DADACBPTASE1"/>
</dbReference>
<feature type="active site" evidence="13">
    <location>
        <position position="132"/>
    </location>
</feature>
<comment type="pathway">
    <text evidence="2">Cell wall biogenesis; peptidoglycan biosynthesis.</text>
</comment>
<evidence type="ECO:0000313" key="19">
    <source>
        <dbReference type="Proteomes" id="UP000010119"/>
    </source>
</evidence>
<dbReference type="InterPro" id="IPR015956">
    <property type="entry name" value="Peniciliin-bd_prot_C_sf"/>
</dbReference>
<evidence type="ECO:0000256" key="2">
    <source>
        <dbReference type="ARBA" id="ARBA00004752"/>
    </source>
</evidence>
<dbReference type="EC" id="3.4.16.4" evidence="4"/>
<evidence type="ECO:0000256" key="4">
    <source>
        <dbReference type="ARBA" id="ARBA00012448"/>
    </source>
</evidence>
<sequence>MTLNKLVKRAGAAMMAALLAISTFSLVPNDAQAATTPNVNAKAAFTIEESTGKVLYEKNPDQLLGIASMTKMLDEYILLEKIDQGKLKWTDKVKISGYAHEVSQDTSLSNVPLRNGEFYTVKELYQAMAIYSANGAAIALAEKIAGSEKAFVGLMNEKANSLKLGKHKFVNVTGLNNSDLKGKQQIGGKNSENKMTARGMAKLAKSLIDTYPDVLKTASTTKLAFRKGTSDQINMSNWNWLLPGLIYGRKGVDGLKTGTTDYAGMCLTATAKQDGMRVITVILHANGGNSSDQHDGTRFKETNKMLDYAFDNFKVKQVAKAGQAVKKPASISVKDGKEDSVKLETNKNVNLVVPKDQANPKLSENVKLVSKEITAPVKKDQKLGTMEIALKNDDGLGYIDGSKTNKIQVVATNAVDKSNGFVLMLKGFGSYFVDGVKGWFN</sequence>
<dbReference type="GO" id="GO:0008360">
    <property type="term" value="P:regulation of cell shape"/>
    <property type="evidence" value="ECO:0007669"/>
    <property type="project" value="UniProtKB-KW"/>
</dbReference>
<evidence type="ECO:0000256" key="10">
    <source>
        <dbReference type="ARBA" id="ARBA00022984"/>
    </source>
</evidence>
<dbReference type="GO" id="GO:0006508">
    <property type="term" value="P:proteolysis"/>
    <property type="evidence" value="ECO:0007669"/>
    <property type="project" value="UniProtKB-KW"/>
</dbReference>
<dbReference type="InterPro" id="IPR037167">
    <property type="entry name" value="Peptidase_S11_C_sf"/>
</dbReference>
<dbReference type="MEROPS" id="S11.001"/>
<evidence type="ECO:0000256" key="16">
    <source>
        <dbReference type="SAM" id="SignalP"/>
    </source>
</evidence>
<dbReference type="GO" id="GO:0071555">
    <property type="term" value="P:cell wall organization"/>
    <property type="evidence" value="ECO:0007669"/>
    <property type="project" value="UniProtKB-KW"/>
</dbReference>
<comment type="catalytic activity">
    <reaction evidence="12">
        <text>Preferential cleavage: (Ac)2-L-Lys-D-Ala-|-D-Ala. Also transpeptidation of peptidyl-alanyl moieties that are N-acyl substituents of D-alanine.</text>
        <dbReference type="EC" id="3.4.16.4"/>
    </reaction>
</comment>
<evidence type="ECO:0000256" key="5">
    <source>
        <dbReference type="ARBA" id="ARBA00022645"/>
    </source>
</evidence>
<dbReference type="GO" id="GO:0009002">
    <property type="term" value="F:serine-type D-Ala-D-Ala carboxypeptidase activity"/>
    <property type="evidence" value="ECO:0007669"/>
    <property type="project" value="UniProtKB-EC"/>
</dbReference>
<comment type="function">
    <text evidence="1">Removes C-terminal D-alanyl residues from sugar-peptide cell wall precursors.</text>
</comment>
<evidence type="ECO:0000256" key="12">
    <source>
        <dbReference type="ARBA" id="ARBA00034000"/>
    </source>
</evidence>
<reference evidence="18" key="1">
    <citation type="submission" date="2010-06" db="EMBL/GenBank/DDBJ databases">
        <authorList>
            <person name="Muzny D."/>
            <person name="Qin X."/>
            <person name="Buhay C."/>
            <person name="Dugan-Rocha S."/>
            <person name="Ding Y."/>
            <person name="Chen G."/>
            <person name="Hawes A."/>
            <person name="Holder M."/>
            <person name="Jhangiani S."/>
            <person name="Johnson A."/>
            <person name="Khan Z."/>
            <person name="Li Z."/>
            <person name="Liu W."/>
            <person name="Liu X."/>
            <person name="Perez L."/>
            <person name="Shen H."/>
            <person name="Wang Q."/>
            <person name="Watt J."/>
            <person name="Xi L."/>
            <person name="Xin Y."/>
            <person name="Zhou J."/>
            <person name="Deng J."/>
            <person name="Jiang H."/>
            <person name="Liu Y."/>
            <person name="Qu J."/>
            <person name="Song X.-Z."/>
            <person name="Zhang L."/>
            <person name="Villasana D."/>
            <person name="Johnson A."/>
            <person name="Liu J."/>
            <person name="Liyanage D."/>
            <person name="Lorensuhewa L."/>
            <person name="Robinson T."/>
            <person name="Song A."/>
            <person name="Song B.-B."/>
            <person name="Dinh H."/>
            <person name="Thornton R."/>
            <person name="Coyle M."/>
            <person name="Francisco L."/>
            <person name="Jackson L."/>
            <person name="Javaid M."/>
            <person name="Korchina V."/>
            <person name="Kovar C."/>
            <person name="Mata R."/>
            <person name="Mathew T."/>
            <person name="Ngo R."/>
            <person name="Nguyen L."/>
            <person name="Nguyen N."/>
            <person name="Okwuonu G."/>
            <person name="Ongeri F."/>
            <person name="Pham C."/>
            <person name="Simmons D."/>
            <person name="Wilczek-Boney K."/>
            <person name="Hale W."/>
            <person name="Jakkamsetti A."/>
            <person name="Pham P."/>
            <person name="Ruth R."/>
            <person name="San Lucas F."/>
            <person name="Warren J."/>
            <person name="Zhang J."/>
            <person name="Zhao Z."/>
            <person name="Zhou C."/>
            <person name="Zhu D."/>
            <person name="Lee S."/>
            <person name="Bess C."/>
            <person name="Blankenburg K."/>
            <person name="Forbes L."/>
            <person name="Fu Q."/>
            <person name="Gubbala S."/>
            <person name="Hirani K."/>
            <person name="Jayaseelan J.C."/>
            <person name="Lara F."/>
            <person name="Munidasa M."/>
            <person name="Palculict T."/>
            <person name="Patil S."/>
            <person name="Pu L.-L."/>
            <person name="Saada N."/>
            <person name="Tang L."/>
            <person name="Weissenberger G."/>
            <person name="Zhu Y."/>
            <person name="Hemphill L."/>
            <person name="Shang Y."/>
            <person name="Youmans B."/>
            <person name="Ayvaz T."/>
            <person name="Ross M."/>
            <person name="Santibanez J."/>
            <person name="Aqrawi P."/>
            <person name="Gross S."/>
            <person name="Joshi V."/>
            <person name="Fowler G."/>
            <person name="Nazareth L."/>
            <person name="Reid J."/>
            <person name="Worley K."/>
            <person name="Petrosino J."/>
            <person name="Highlander S."/>
            <person name="Gibbs R."/>
        </authorList>
    </citation>
    <scope>NUCLEOTIDE SEQUENCE [LARGE SCALE GENOMIC DNA]</scope>
    <source>
        <strain evidence="18">DSM 20601</strain>
    </source>
</reference>
<name>D7UV60_LISGR</name>
<dbReference type="Proteomes" id="UP000010119">
    <property type="component" value="Unassembled WGS sequence"/>
</dbReference>
<protein>
    <recommendedName>
        <fullName evidence="4">serine-type D-Ala-D-Ala carboxypeptidase</fullName>
        <ecNumber evidence="4">3.4.16.4</ecNumber>
    </recommendedName>
</protein>
<dbReference type="UniPathway" id="UPA00219"/>
<dbReference type="PANTHER" id="PTHR21581">
    <property type="entry name" value="D-ALANYL-D-ALANINE CARBOXYPEPTIDASE"/>
    <property type="match status" value="1"/>
</dbReference>
<evidence type="ECO:0000259" key="17">
    <source>
        <dbReference type="SMART" id="SM00936"/>
    </source>
</evidence>
<keyword evidence="11" id="KW-0961">Cell wall biogenesis/degradation</keyword>
<dbReference type="SUPFAM" id="SSF69189">
    <property type="entry name" value="Penicillin-binding protein associated domain"/>
    <property type="match status" value="1"/>
</dbReference>
<dbReference type="HOGENOM" id="CLU_027070_8_2_9"/>
<comment type="caution">
    <text evidence="18">The sequence shown here is derived from an EMBL/GenBank/DDBJ whole genome shotgun (WGS) entry which is preliminary data.</text>
</comment>
<feature type="active site" description="Acyl-ester intermediate" evidence="13">
    <location>
        <position position="68"/>
    </location>
</feature>
<dbReference type="GO" id="GO:0009252">
    <property type="term" value="P:peptidoglycan biosynthetic process"/>
    <property type="evidence" value="ECO:0007669"/>
    <property type="project" value="UniProtKB-UniPathway"/>
</dbReference>
<accession>D7UV60</accession>
<evidence type="ECO:0000256" key="14">
    <source>
        <dbReference type="PIRSR" id="PIRSR618044-2"/>
    </source>
</evidence>
<dbReference type="InterPro" id="IPR018044">
    <property type="entry name" value="Peptidase_S11"/>
</dbReference>
<evidence type="ECO:0000256" key="3">
    <source>
        <dbReference type="ARBA" id="ARBA00007164"/>
    </source>
</evidence>
<evidence type="ECO:0000256" key="13">
    <source>
        <dbReference type="PIRSR" id="PIRSR618044-1"/>
    </source>
</evidence>
<dbReference type="Pfam" id="PF07943">
    <property type="entry name" value="PBP5_C"/>
    <property type="match status" value="1"/>
</dbReference>